<reference evidence="8" key="1">
    <citation type="submission" date="2014-12" db="EMBL/GenBank/DDBJ databases">
        <title>Genome Sequence of Valsa Canker Pathogens Uncovers a Specific Adaption of Colonization on Woody Bark.</title>
        <authorList>
            <person name="Yin Z."/>
            <person name="Liu H."/>
            <person name="Gao X."/>
            <person name="Li Z."/>
            <person name="Song N."/>
            <person name="Ke X."/>
            <person name="Dai Q."/>
            <person name="Wu Y."/>
            <person name="Sun Y."/>
            <person name="Xu J.-R."/>
            <person name="Kang Z.K."/>
            <person name="Wang L."/>
            <person name="Huang L."/>
        </authorList>
    </citation>
    <scope>NUCLEOTIDE SEQUENCE [LARGE SCALE GENOMIC DNA]</scope>
    <source>
        <strain evidence="8">SXYL134</strain>
    </source>
</reference>
<evidence type="ECO:0000313" key="8">
    <source>
        <dbReference type="Proteomes" id="UP000078576"/>
    </source>
</evidence>
<keyword evidence="2 6" id="KW-0812">Transmembrane</keyword>
<dbReference type="Proteomes" id="UP000078576">
    <property type="component" value="Unassembled WGS sequence"/>
</dbReference>
<dbReference type="GO" id="GO:0016020">
    <property type="term" value="C:membrane"/>
    <property type="evidence" value="ECO:0007669"/>
    <property type="project" value="UniProtKB-SubCell"/>
</dbReference>
<organism evidence="7 8">
    <name type="scientific">Cytospora mali</name>
    <name type="common">Apple Valsa canker fungus</name>
    <name type="synonym">Valsa mali</name>
    <dbReference type="NCBI Taxonomy" id="578113"/>
    <lineage>
        <taxon>Eukaryota</taxon>
        <taxon>Fungi</taxon>
        <taxon>Dikarya</taxon>
        <taxon>Ascomycota</taxon>
        <taxon>Pezizomycotina</taxon>
        <taxon>Sordariomycetes</taxon>
        <taxon>Sordariomycetidae</taxon>
        <taxon>Diaporthales</taxon>
        <taxon>Cytosporaceae</taxon>
        <taxon>Cytospora</taxon>
    </lineage>
</organism>
<feature type="compositionally biased region" description="Polar residues" evidence="5">
    <location>
        <begin position="239"/>
        <end position="265"/>
    </location>
</feature>
<comment type="subcellular location">
    <subcellularLocation>
        <location evidence="1">Membrane</location>
        <topology evidence="1">Single-pass membrane protein</topology>
    </subcellularLocation>
</comment>
<gene>
    <name evidence="7" type="ORF">VP1G_09337</name>
</gene>
<name>A0A194VEJ8_CYTMA</name>
<proteinExistence type="predicted"/>
<evidence type="ECO:0000256" key="3">
    <source>
        <dbReference type="ARBA" id="ARBA00022989"/>
    </source>
</evidence>
<dbReference type="AlphaFoldDB" id="A0A194VEJ8"/>
<keyword evidence="4 6" id="KW-0472">Membrane</keyword>
<dbReference type="InterPro" id="IPR051694">
    <property type="entry name" value="Immunoregulatory_rcpt-like"/>
</dbReference>
<evidence type="ECO:0000256" key="1">
    <source>
        <dbReference type="ARBA" id="ARBA00004167"/>
    </source>
</evidence>
<accession>A0A194VEJ8</accession>
<dbReference type="OrthoDB" id="5233121at2759"/>
<protein>
    <submittedName>
        <fullName evidence="7">Uncharacterized protein</fullName>
    </submittedName>
</protein>
<dbReference type="GO" id="GO:0071944">
    <property type="term" value="C:cell periphery"/>
    <property type="evidence" value="ECO:0007669"/>
    <property type="project" value="UniProtKB-ARBA"/>
</dbReference>
<dbReference type="PANTHER" id="PTHR15549">
    <property type="entry name" value="PAIRED IMMUNOGLOBULIN-LIKE TYPE 2 RECEPTOR"/>
    <property type="match status" value="1"/>
</dbReference>
<dbReference type="EMBL" id="KN714803">
    <property type="protein sequence ID" value="KUI62201.1"/>
    <property type="molecule type" value="Genomic_DNA"/>
</dbReference>
<evidence type="ECO:0000256" key="2">
    <source>
        <dbReference type="ARBA" id="ARBA00022692"/>
    </source>
</evidence>
<feature type="transmembrane region" description="Helical" evidence="6">
    <location>
        <begin position="103"/>
        <end position="125"/>
    </location>
</feature>
<evidence type="ECO:0000256" key="4">
    <source>
        <dbReference type="ARBA" id="ARBA00023136"/>
    </source>
</evidence>
<sequence>MSTILGDVQALTTETASFTSVQNDYASTSSNTDDQLVTATVTQGESTSTTPTATSESNLITAAPGTASSSVTVVLVFTATETSSSNSPSSVSHNNAPGLSPGAIAGIVIGSLACLIFFVLVVFCSSRRFAKKKRRETLLLTVNAAPTVKPMRPRYPSQAHEMATHYNQLGVDGRGKTFEMVGSHLHPAELQAGSMADLEADAWKEGPPVVSYPSPDVQGGEAAFDGKGSGEYLGPGSWETMSSAGMSGDTQGGASTSNSTSTLREPSSDHYRNN</sequence>
<dbReference type="PANTHER" id="PTHR15549:SF26">
    <property type="entry name" value="AXIAL BUDDING PATTERN PROTEIN 2-RELATED"/>
    <property type="match status" value="1"/>
</dbReference>
<evidence type="ECO:0000256" key="6">
    <source>
        <dbReference type="SAM" id="Phobius"/>
    </source>
</evidence>
<feature type="region of interest" description="Disordered" evidence="5">
    <location>
        <begin position="206"/>
        <end position="274"/>
    </location>
</feature>
<evidence type="ECO:0000256" key="5">
    <source>
        <dbReference type="SAM" id="MobiDB-lite"/>
    </source>
</evidence>
<keyword evidence="3 6" id="KW-1133">Transmembrane helix</keyword>
<evidence type="ECO:0000313" key="7">
    <source>
        <dbReference type="EMBL" id="KUI62201.1"/>
    </source>
</evidence>
<keyword evidence="8" id="KW-1185">Reference proteome</keyword>